<evidence type="ECO:0000256" key="1">
    <source>
        <dbReference type="SAM" id="MobiDB-lite"/>
    </source>
</evidence>
<name>A0A2U8W848_9HYPH</name>
<proteinExistence type="predicted"/>
<feature type="region of interest" description="Disordered" evidence="1">
    <location>
        <begin position="80"/>
        <end position="114"/>
    </location>
</feature>
<gene>
    <name evidence="2" type="ORF">DK389_19615</name>
</gene>
<organism evidence="2 3">
    <name type="scientific">Methylobacterium durans</name>
    <dbReference type="NCBI Taxonomy" id="2202825"/>
    <lineage>
        <taxon>Bacteria</taxon>
        <taxon>Pseudomonadati</taxon>
        <taxon>Pseudomonadota</taxon>
        <taxon>Alphaproteobacteria</taxon>
        <taxon>Hyphomicrobiales</taxon>
        <taxon>Methylobacteriaceae</taxon>
        <taxon>Methylobacterium</taxon>
    </lineage>
</organism>
<dbReference type="KEGG" id="mets:DK389_19615"/>
<keyword evidence="3" id="KW-1185">Reference proteome</keyword>
<evidence type="ECO:0000313" key="2">
    <source>
        <dbReference type="EMBL" id="AWN42295.1"/>
    </source>
</evidence>
<dbReference type="EMBL" id="CP029550">
    <property type="protein sequence ID" value="AWN42295.1"/>
    <property type="molecule type" value="Genomic_DNA"/>
</dbReference>
<reference evidence="3" key="1">
    <citation type="submission" date="2018-05" db="EMBL/GenBank/DDBJ databases">
        <title>Complete Genome Sequence of Methylobacterium sp. 17SD2-17.</title>
        <authorList>
            <person name="Srinivasan S."/>
        </authorList>
    </citation>
    <scope>NUCLEOTIDE SEQUENCE [LARGE SCALE GENOMIC DNA]</scope>
    <source>
        <strain evidence="3">17SD2-17</strain>
    </source>
</reference>
<dbReference type="OrthoDB" id="8157778at2"/>
<protein>
    <recommendedName>
        <fullName evidence="4">DUF3102 domain-containing protein</fullName>
    </recommendedName>
</protein>
<dbReference type="RefSeq" id="WP_109892033.1">
    <property type="nucleotide sequence ID" value="NZ_CP029550.1"/>
</dbReference>
<accession>A0A2U8W848</accession>
<evidence type="ECO:0008006" key="4">
    <source>
        <dbReference type="Google" id="ProtNLM"/>
    </source>
</evidence>
<dbReference type="AlphaFoldDB" id="A0A2U8W848"/>
<sequence length="114" mass="12797">MAAVERYRGSLETDVLSTGRDLLAVKARAEHGLFLRWVRAEMGFLVRTAQRYMHAAAQLWLERESVAHLAPTGFHAIASPSRIAPQGDRGAYRDRQARRARGAGKATSLFRDYQ</sequence>
<evidence type="ECO:0000313" key="3">
    <source>
        <dbReference type="Proteomes" id="UP000245926"/>
    </source>
</evidence>
<dbReference type="Proteomes" id="UP000245926">
    <property type="component" value="Chromosome"/>
</dbReference>